<dbReference type="EMBL" id="AYKW01000005">
    <property type="protein sequence ID" value="PIL34498.1"/>
    <property type="molecule type" value="Genomic_DNA"/>
</dbReference>
<protein>
    <recommendedName>
        <fullName evidence="5">Transporter</fullName>
    </recommendedName>
</protein>
<evidence type="ECO:0000313" key="3">
    <source>
        <dbReference type="EMBL" id="PIL34498.1"/>
    </source>
</evidence>
<evidence type="ECO:0000256" key="2">
    <source>
        <dbReference type="SAM" id="SignalP"/>
    </source>
</evidence>
<proteinExistence type="predicted"/>
<feature type="region of interest" description="Disordered" evidence="1">
    <location>
        <begin position="79"/>
        <end position="104"/>
    </location>
</feature>
<evidence type="ECO:0008006" key="5">
    <source>
        <dbReference type="Google" id="ProtNLM"/>
    </source>
</evidence>
<name>A0A2G8SLQ0_9APHY</name>
<reference evidence="3 4" key="1">
    <citation type="journal article" date="2015" name="Sci. Rep.">
        <title>Chromosome-level genome map provides insights into diverse defense mechanisms in the medicinal fungus Ganoderma sinense.</title>
        <authorList>
            <person name="Zhu Y."/>
            <person name="Xu J."/>
            <person name="Sun C."/>
            <person name="Zhou S."/>
            <person name="Xu H."/>
            <person name="Nelson D.R."/>
            <person name="Qian J."/>
            <person name="Song J."/>
            <person name="Luo H."/>
            <person name="Xiang L."/>
            <person name="Li Y."/>
            <person name="Xu Z."/>
            <person name="Ji A."/>
            <person name="Wang L."/>
            <person name="Lu S."/>
            <person name="Hayward A."/>
            <person name="Sun W."/>
            <person name="Li X."/>
            <person name="Schwartz D.C."/>
            <person name="Wang Y."/>
            <person name="Chen S."/>
        </authorList>
    </citation>
    <scope>NUCLEOTIDE SEQUENCE [LARGE SCALE GENOMIC DNA]</scope>
    <source>
        <strain evidence="3 4">ZZ0214-1</strain>
    </source>
</reference>
<dbReference type="AlphaFoldDB" id="A0A2G8SLQ0"/>
<feature type="signal peptide" evidence="2">
    <location>
        <begin position="1"/>
        <end position="26"/>
    </location>
</feature>
<sequence>MQFFAFPSRAIGVVFALLIAASTVSALPQPTGVMATGAAATLNHDENTMLKRHGEENTMLKRQENSMLKRQENTMLKRHGEENTMLKRYGEENTMLKRQESTMQ</sequence>
<comment type="caution">
    <text evidence="3">The sequence shown here is derived from an EMBL/GenBank/DDBJ whole genome shotgun (WGS) entry which is preliminary data.</text>
</comment>
<evidence type="ECO:0000313" key="4">
    <source>
        <dbReference type="Proteomes" id="UP000230002"/>
    </source>
</evidence>
<keyword evidence="2" id="KW-0732">Signal</keyword>
<keyword evidence="4" id="KW-1185">Reference proteome</keyword>
<dbReference type="Proteomes" id="UP000230002">
    <property type="component" value="Unassembled WGS sequence"/>
</dbReference>
<accession>A0A2G8SLQ0</accession>
<evidence type="ECO:0000256" key="1">
    <source>
        <dbReference type="SAM" id="MobiDB-lite"/>
    </source>
</evidence>
<dbReference type="OrthoDB" id="10467828at2759"/>
<feature type="chain" id="PRO_5013815956" description="Transporter" evidence="2">
    <location>
        <begin position="27"/>
        <end position="104"/>
    </location>
</feature>
<organism evidence="3 4">
    <name type="scientific">Ganoderma sinense ZZ0214-1</name>
    <dbReference type="NCBI Taxonomy" id="1077348"/>
    <lineage>
        <taxon>Eukaryota</taxon>
        <taxon>Fungi</taxon>
        <taxon>Dikarya</taxon>
        <taxon>Basidiomycota</taxon>
        <taxon>Agaricomycotina</taxon>
        <taxon>Agaricomycetes</taxon>
        <taxon>Polyporales</taxon>
        <taxon>Polyporaceae</taxon>
        <taxon>Ganoderma</taxon>
    </lineage>
</organism>
<gene>
    <name evidence="3" type="ORF">GSI_03275</name>
</gene>